<dbReference type="Pfam" id="PF03469">
    <property type="entry name" value="XH"/>
    <property type="match status" value="1"/>
</dbReference>
<dbReference type="Gramene" id="TraesCS5A02G079600.2">
    <property type="protein sequence ID" value="TraesCS5A02G079600.2"/>
    <property type="gene ID" value="TraesCS5A02G079600"/>
</dbReference>
<dbReference type="GO" id="GO:0080188">
    <property type="term" value="P:gene silencing by siRNA-directed DNA methylation"/>
    <property type="evidence" value="ECO:0007669"/>
    <property type="project" value="InterPro"/>
</dbReference>
<dbReference type="OrthoDB" id="1892195at2759"/>
<dbReference type="Gramene" id="TraesNOR5A03G02617060.2">
    <property type="protein sequence ID" value="TraesNOR5A03G02617060.2"/>
    <property type="gene ID" value="TraesNOR5A03G02617060"/>
</dbReference>
<dbReference type="PANTHER" id="PTHR21596">
    <property type="entry name" value="RIBONUCLEASE P SUBUNIT P38"/>
    <property type="match status" value="1"/>
</dbReference>
<protein>
    <recommendedName>
        <fullName evidence="2">Factor of DNA methylation 1-5/IDN2 domain-containing protein</fullName>
    </recommendedName>
</protein>
<proteinExistence type="predicted"/>
<dbReference type="STRING" id="4565.A0A3B6KCH2"/>
<dbReference type="SMR" id="A0A3B6KCH2"/>
<reference evidence="3" key="2">
    <citation type="submission" date="2018-10" db="UniProtKB">
        <authorList>
            <consortium name="EnsemblPlants"/>
        </authorList>
    </citation>
    <scope>IDENTIFICATION</scope>
</reference>
<dbReference type="AlphaFoldDB" id="A0A3B6KCH2"/>
<dbReference type="RefSeq" id="XP_044379802.1">
    <property type="nucleotide sequence ID" value="XM_044523867.1"/>
</dbReference>
<dbReference type="Gramene" id="TraesJUL5A03G02617120.3">
    <property type="protein sequence ID" value="TraesJUL5A03G02617120.3"/>
    <property type="gene ID" value="TraesJUL5A03G02617120"/>
</dbReference>
<dbReference type="Gramene" id="TraesLDM5A03G02600840.6">
    <property type="protein sequence ID" value="TraesLDM5A03G02600840.6"/>
    <property type="gene ID" value="TraesLDM5A03G02600840"/>
</dbReference>
<evidence type="ECO:0000313" key="3">
    <source>
        <dbReference type="EnsemblPlants" id="TraesCS5A02G079600.2"/>
    </source>
</evidence>
<dbReference type="InterPro" id="IPR005379">
    <property type="entry name" value="FDM1-5/IDN2_XH"/>
</dbReference>
<sequence>MANGRGRDVSIDALTSKLESKIYYHRDAAVEYLDIKTMVDKVVEEKNKLLAENTEFLNTIDKVMEEKEKLQHDHEVINALVAPMAEQLEMVKKELKEIKYEHVGAKEELAVAKEQLAQKNKDLKVLRKKLQESEAMHTQHEQQIGSASEPARSKMVTRLSHKRAILLQGSSDNDTDRHRCKKQRSYPQVPNDPTAGQHSGRDDDQEVVRQKLIKVFSYKLELGFSEIDGGQFIGIKKMGKLSEKPFRDACAVKLAPKYAGAKSSELYTLWQELLASPNWKPFKSVIVDGNHQEEVIDVDDDKLQGLKMAWGEGPYNAVISALVERKEYNTDGTDDAFELWNYKEGRKATLGECVDCILDNVKKLKRVHLTYRSRRTMCTATVSMHDPVKDLSAASNE</sequence>
<dbReference type="InterPro" id="IPR045177">
    <property type="entry name" value="FDM1-5/IDN2"/>
</dbReference>
<dbReference type="Gramene" id="TraesARI5A03G02638330.2">
    <property type="protein sequence ID" value="TraesARI5A03G02638330.2"/>
    <property type="gene ID" value="TraesARI5A03G02638330"/>
</dbReference>
<dbReference type="Gramene" id="TraesSYM5A03G02625640.6">
    <property type="protein sequence ID" value="TraesSYM5A03G02625640.6"/>
    <property type="gene ID" value="TraesSYM5A03G02625640"/>
</dbReference>
<dbReference type="Gramene" id="TraesARI5A03G02638330.4">
    <property type="protein sequence ID" value="TraesARI5A03G02638330.4"/>
    <property type="gene ID" value="TraesARI5A03G02638330"/>
</dbReference>
<reference evidence="3" key="1">
    <citation type="submission" date="2018-08" db="EMBL/GenBank/DDBJ databases">
        <authorList>
            <person name="Rossello M."/>
        </authorList>
    </citation>
    <scope>NUCLEOTIDE SEQUENCE [LARGE SCALE GENOMIC DNA]</scope>
    <source>
        <strain evidence="3">cv. Chinese Spring</strain>
    </source>
</reference>
<dbReference type="Gramene" id="TraesSYM5A03G02625640.5">
    <property type="protein sequence ID" value="TraesSYM5A03G02625640.5"/>
    <property type="gene ID" value="TraesSYM5A03G02625640"/>
</dbReference>
<accession>A0A3B6KCH2</accession>
<dbReference type="Proteomes" id="UP000019116">
    <property type="component" value="Chromosome 5A"/>
</dbReference>
<evidence type="ECO:0000259" key="2">
    <source>
        <dbReference type="Pfam" id="PF03469"/>
    </source>
</evidence>
<keyword evidence="4" id="KW-1185">Reference proteome</keyword>
<dbReference type="Gramene" id="TraesCS5A03G0200300.1">
    <property type="protein sequence ID" value="TraesCS5A03G0200300.1.CDS"/>
    <property type="gene ID" value="TraesCS5A03G0200300"/>
</dbReference>
<name>A0A3B6KCH2_WHEAT</name>
<evidence type="ECO:0000256" key="1">
    <source>
        <dbReference type="SAM" id="MobiDB-lite"/>
    </source>
</evidence>
<dbReference type="GeneID" id="123102485"/>
<feature type="region of interest" description="Disordered" evidence="1">
    <location>
        <begin position="133"/>
        <end position="204"/>
    </location>
</feature>
<evidence type="ECO:0000313" key="4">
    <source>
        <dbReference type="Proteomes" id="UP000019116"/>
    </source>
</evidence>
<dbReference type="EnsemblPlants" id="TraesCS5A02G079600.2">
    <property type="protein sequence ID" value="TraesCS5A02G079600.2"/>
    <property type="gene ID" value="TraesCS5A02G079600"/>
</dbReference>
<gene>
    <name evidence="3" type="primary">LOC123102485</name>
</gene>
<organism evidence="3">
    <name type="scientific">Triticum aestivum</name>
    <name type="common">Wheat</name>
    <dbReference type="NCBI Taxonomy" id="4565"/>
    <lineage>
        <taxon>Eukaryota</taxon>
        <taxon>Viridiplantae</taxon>
        <taxon>Streptophyta</taxon>
        <taxon>Embryophyta</taxon>
        <taxon>Tracheophyta</taxon>
        <taxon>Spermatophyta</taxon>
        <taxon>Magnoliopsida</taxon>
        <taxon>Liliopsida</taxon>
        <taxon>Poales</taxon>
        <taxon>Poaceae</taxon>
        <taxon>BOP clade</taxon>
        <taxon>Pooideae</taxon>
        <taxon>Triticodae</taxon>
        <taxon>Triticeae</taxon>
        <taxon>Triticinae</taxon>
        <taxon>Triticum</taxon>
    </lineage>
</organism>
<dbReference type="RefSeq" id="XP_044379801.1">
    <property type="nucleotide sequence ID" value="XM_044523866.1"/>
</dbReference>
<dbReference type="Gramene" id="TraesLDM5A03G02600840.2">
    <property type="protein sequence ID" value="TraesLDM5A03G02600840.2"/>
    <property type="gene ID" value="TraesLDM5A03G02600840"/>
</dbReference>
<dbReference type="Gramene" id="TraesJAG5A03G02598780.3">
    <property type="protein sequence ID" value="TraesJAG5A03G02598780.3"/>
    <property type="gene ID" value="TraesJAG5A03G02598780"/>
</dbReference>
<dbReference type="PANTHER" id="PTHR21596:SF55">
    <property type="entry name" value="OS12G0572500 PROTEIN"/>
    <property type="match status" value="1"/>
</dbReference>
<dbReference type="Gramene" id="TraesJUL5A03G02617120.2">
    <property type="protein sequence ID" value="TraesJUL5A03G02617120.2"/>
    <property type="gene ID" value="TraesJUL5A03G02617120"/>
</dbReference>
<dbReference type="Gramene" id="TraesRN5A0100205800.1">
    <property type="protein sequence ID" value="TraesRN5A0100205800.1"/>
    <property type="gene ID" value="TraesRN5A0100205800"/>
</dbReference>
<feature type="domain" description="Factor of DNA methylation 1-5/IDN2" evidence="2">
    <location>
        <begin position="236"/>
        <end position="366"/>
    </location>
</feature>